<sequence>MFIPLSLASILILALVLSVASSAPHPTSTASNVLPQDEVSVASLVRSPAPTPHARRSLNLALSNMVADDSIQELGHVQVSKEQLEKFLGLLMNTTFSLEVFAEDKGLKDMGHQLMGFLGKIPVHLKVGELKVGGVVVVPRISPENLNQKTVPVNLSKIHGERGREENALLFIGYNHKWLQIRFSPGQGSSRLNLFPEEGEEPDLPLEPDGARLDDMLLEIPDDDDEGGDVPNAYATVGEGALIWR</sequence>
<evidence type="ECO:0000313" key="3">
    <source>
        <dbReference type="Proteomes" id="UP000749646"/>
    </source>
</evidence>
<dbReference type="AlphaFoldDB" id="A0A9P6IJE4"/>
<dbReference type="Proteomes" id="UP000749646">
    <property type="component" value="Unassembled WGS sequence"/>
</dbReference>
<reference evidence="2" key="1">
    <citation type="journal article" date="2020" name="Fungal Divers.">
        <title>Resolving the Mortierellaceae phylogeny through synthesis of multi-gene phylogenetics and phylogenomics.</title>
        <authorList>
            <person name="Vandepol N."/>
            <person name="Liber J."/>
            <person name="Desiro A."/>
            <person name="Na H."/>
            <person name="Kennedy M."/>
            <person name="Barry K."/>
            <person name="Grigoriev I.V."/>
            <person name="Miller A.N."/>
            <person name="O'Donnell K."/>
            <person name="Stajich J.E."/>
            <person name="Bonito G."/>
        </authorList>
    </citation>
    <scope>NUCLEOTIDE SEQUENCE</scope>
    <source>
        <strain evidence="2">MES-2147</strain>
    </source>
</reference>
<evidence type="ECO:0000256" key="1">
    <source>
        <dbReference type="SAM" id="SignalP"/>
    </source>
</evidence>
<keyword evidence="3" id="KW-1185">Reference proteome</keyword>
<protein>
    <submittedName>
        <fullName evidence="2">Uncharacterized protein</fullName>
    </submittedName>
</protein>
<evidence type="ECO:0000313" key="2">
    <source>
        <dbReference type="EMBL" id="KAF9924736.1"/>
    </source>
</evidence>
<feature type="chain" id="PRO_5040177272" evidence="1">
    <location>
        <begin position="23"/>
        <end position="245"/>
    </location>
</feature>
<organism evidence="2 3">
    <name type="scientific">Modicella reniformis</name>
    <dbReference type="NCBI Taxonomy" id="1440133"/>
    <lineage>
        <taxon>Eukaryota</taxon>
        <taxon>Fungi</taxon>
        <taxon>Fungi incertae sedis</taxon>
        <taxon>Mucoromycota</taxon>
        <taxon>Mortierellomycotina</taxon>
        <taxon>Mortierellomycetes</taxon>
        <taxon>Mortierellales</taxon>
        <taxon>Mortierellaceae</taxon>
        <taxon>Modicella</taxon>
    </lineage>
</organism>
<accession>A0A9P6IJE4</accession>
<gene>
    <name evidence="2" type="ORF">BGZ65_008183</name>
</gene>
<feature type="signal peptide" evidence="1">
    <location>
        <begin position="1"/>
        <end position="22"/>
    </location>
</feature>
<proteinExistence type="predicted"/>
<dbReference type="EMBL" id="JAAAHW010010563">
    <property type="protein sequence ID" value="KAF9924736.1"/>
    <property type="molecule type" value="Genomic_DNA"/>
</dbReference>
<keyword evidence="1" id="KW-0732">Signal</keyword>
<comment type="caution">
    <text evidence="2">The sequence shown here is derived from an EMBL/GenBank/DDBJ whole genome shotgun (WGS) entry which is preliminary data.</text>
</comment>
<dbReference type="OrthoDB" id="2426299at2759"/>
<name>A0A9P6IJE4_9FUNG</name>